<dbReference type="Gramene" id="AET1Gv20958900.5">
    <property type="protein sequence ID" value="AET1Gv20958900.5"/>
    <property type="gene ID" value="AET1Gv20958900"/>
</dbReference>
<dbReference type="InterPro" id="IPR011989">
    <property type="entry name" value="ARM-like"/>
</dbReference>
<dbReference type="EnsemblPlants" id="AET1Gv20958900.7">
    <property type="protein sequence ID" value="AET1Gv20958900.7"/>
    <property type="gene ID" value="AET1Gv20958900"/>
</dbReference>
<accession>A0A452ZXA1</accession>
<protein>
    <submittedName>
        <fullName evidence="1">Uncharacterized protein</fullName>
    </submittedName>
</protein>
<dbReference type="GO" id="GO:0005737">
    <property type="term" value="C:cytoplasm"/>
    <property type="evidence" value="ECO:0007669"/>
    <property type="project" value="TreeGrafter"/>
</dbReference>
<reference evidence="1" key="4">
    <citation type="submission" date="2019-03" db="UniProtKB">
        <authorList>
            <consortium name="EnsemblPlants"/>
        </authorList>
    </citation>
    <scope>IDENTIFICATION</scope>
</reference>
<dbReference type="STRING" id="200361.A0A452ZXA1"/>
<keyword evidence="2" id="KW-1185">Reference proteome</keyword>
<dbReference type="SUPFAM" id="SSF48371">
    <property type="entry name" value="ARM repeat"/>
    <property type="match status" value="1"/>
</dbReference>
<dbReference type="AlphaFoldDB" id="A0A452ZXA1"/>
<name>A0A452ZXA1_AEGTS</name>
<dbReference type="EnsemblPlants" id="AET1Gv20958900.5">
    <property type="protein sequence ID" value="AET1Gv20958900.5"/>
    <property type="gene ID" value="AET1Gv20958900"/>
</dbReference>
<proteinExistence type="predicted"/>
<reference evidence="1" key="3">
    <citation type="journal article" date="2017" name="Nature">
        <title>Genome sequence of the progenitor of the wheat D genome Aegilops tauschii.</title>
        <authorList>
            <person name="Luo M.C."/>
            <person name="Gu Y.Q."/>
            <person name="Puiu D."/>
            <person name="Wang H."/>
            <person name="Twardziok S.O."/>
            <person name="Deal K.R."/>
            <person name="Huo N."/>
            <person name="Zhu T."/>
            <person name="Wang L."/>
            <person name="Wang Y."/>
            <person name="McGuire P.E."/>
            <person name="Liu S."/>
            <person name="Long H."/>
            <person name="Ramasamy R.K."/>
            <person name="Rodriguez J.C."/>
            <person name="Van S.L."/>
            <person name="Yuan L."/>
            <person name="Wang Z."/>
            <person name="Xia Z."/>
            <person name="Xiao L."/>
            <person name="Anderson O.D."/>
            <person name="Ouyang S."/>
            <person name="Liang Y."/>
            <person name="Zimin A.V."/>
            <person name="Pertea G."/>
            <person name="Qi P."/>
            <person name="Bennetzen J.L."/>
            <person name="Dai X."/>
            <person name="Dawson M.W."/>
            <person name="Muller H.G."/>
            <person name="Kugler K."/>
            <person name="Rivarola-Duarte L."/>
            <person name="Spannagl M."/>
            <person name="Mayer K.F.X."/>
            <person name="Lu F.H."/>
            <person name="Bevan M.W."/>
            <person name="Leroy P."/>
            <person name="Li P."/>
            <person name="You F.M."/>
            <person name="Sun Q."/>
            <person name="Liu Z."/>
            <person name="Lyons E."/>
            <person name="Wicker T."/>
            <person name="Salzberg S.L."/>
            <person name="Devos K.M."/>
            <person name="Dvorak J."/>
        </authorList>
    </citation>
    <scope>NUCLEOTIDE SEQUENCE [LARGE SCALE GENOMIC DNA]</scope>
    <source>
        <strain evidence="1">cv. AL8/78</strain>
    </source>
</reference>
<dbReference type="GO" id="GO:0010608">
    <property type="term" value="P:post-transcriptional regulation of gene expression"/>
    <property type="evidence" value="ECO:0007669"/>
    <property type="project" value="TreeGrafter"/>
</dbReference>
<organism evidence="1 2">
    <name type="scientific">Aegilops tauschii subsp. strangulata</name>
    <name type="common">Goatgrass</name>
    <dbReference type="NCBI Taxonomy" id="200361"/>
    <lineage>
        <taxon>Eukaryota</taxon>
        <taxon>Viridiplantae</taxon>
        <taxon>Streptophyta</taxon>
        <taxon>Embryophyta</taxon>
        <taxon>Tracheophyta</taxon>
        <taxon>Spermatophyta</taxon>
        <taxon>Magnoliopsida</taxon>
        <taxon>Liliopsida</taxon>
        <taxon>Poales</taxon>
        <taxon>Poaceae</taxon>
        <taxon>BOP clade</taxon>
        <taxon>Pooideae</taxon>
        <taxon>Triticodae</taxon>
        <taxon>Triticeae</taxon>
        <taxon>Triticinae</taxon>
        <taxon>Aegilops</taxon>
    </lineage>
</organism>
<dbReference type="Gramene" id="AET1Gv20958900.7">
    <property type="protein sequence ID" value="AET1Gv20958900.7"/>
    <property type="gene ID" value="AET1Gv20958900"/>
</dbReference>
<evidence type="ECO:0000313" key="2">
    <source>
        <dbReference type="Proteomes" id="UP000015105"/>
    </source>
</evidence>
<sequence length="135" mass="15503">MLQSPNSKYRWRMCPTATGTVAVVSTLWSFFSSHRLVEGGRVSWSHARHVCMSLDTMKRLIQHVLQIRKPEERTSIIKQLVGQIVKMSQQKFASNVVKCLSFDSPEECQILLICLVLLMRMGHYSCISNQLSKVY</sequence>
<dbReference type="InterPro" id="IPR016024">
    <property type="entry name" value="ARM-type_fold"/>
</dbReference>
<reference evidence="2" key="2">
    <citation type="journal article" date="2017" name="Nat. Plants">
        <title>The Aegilops tauschii genome reveals multiple impacts of transposons.</title>
        <authorList>
            <person name="Zhao G."/>
            <person name="Zou C."/>
            <person name="Li K."/>
            <person name="Wang K."/>
            <person name="Li T."/>
            <person name="Gao L."/>
            <person name="Zhang X."/>
            <person name="Wang H."/>
            <person name="Yang Z."/>
            <person name="Liu X."/>
            <person name="Jiang W."/>
            <person name="Mao L."/>
            <person name="Kong X."/>
            <person name="Jiao Y."/>
            <person name="Jia J."/>
        </authorList>
    </citation>
    <scope>NUCLEOTIDE SEQUENCE [LARGE SCALE GENOMIC DNA]</scope>
    <source>
        <strain evidence="2">cv. AL8/78</strain>
    </source>
</reference>
<reference evidence="2" key="1">
    <citation type="journal article" date="2014" name="Science">
        <title>Ancient hybridizations among the ancestral genomes of bread wheat.</title>
        <authorList>
            <consortium name="International Wheat Genome Sequencing Consortium,"/>
            <person name="Marcussen T."/>
            <person name="Sandve S.R."/>
            <person name="Heier L."/>
            <person name="Spannagl M."/>
            <person name="Pfeifer M."/>
            <person name="Jakobsen K.S."/>
            <person name="Wulff B.B."/>
            <person name="Steuernagel B."/>
            <person name="Mayer K.F."/>
            <person name="Olsen O.A."/>
        </authorList>
    </citation>
    <scope>NUCLEOTIDE SEQUENCE [LARGE SCALE GENOMIC DNA]</scope>
    <source>
        <strain evidence="2">cv. AL8/78</strain>
    </source>
</reference>
<dbReference type="PANTHER" id="PTHR12537:SF12">
    <property type="entry name" value="MATERNAL PROTEIN PUMILIO"/>
    <property type="match status" value="1"/>
</dbReference>
<evidence type="ECO:0000313" key="1">
    <source>
        <dbReference type="EnsemblPlants" id="AET1Gv20958900.7"/>
    </source>
</evidence>
<dbReference type="GO" id="GO:0003729">
    <property type="term" value="F:mRNA binding"/>
    <property type="evidence" value="ECO:0007669"/>
    <property type="project" value="TreeGrafter"/>
</dbReference>
<reference evidence="1" key="5">
    <citation type="journal article" date="2021" name="G3 (Bethesda)">
        <title>Aegilops tauschii genome assembly Aet v5.0 features greater sequence contiguity and improved annotation.</title>
        <authorList>
            <person name="Wang L."/>
            <person name="Zhu T."/>
            <person name="Rodriguez J.C."/>
            <person name="Deal K.R."/>
            <person name="Dubcovsky J."/>
            <person name="McGuire P.E."/>
            <person name="Lux T."/>
            <person name="Spannagl M."/>
            <person name="Mayer K.F.X."/>
            <person name="Baldrich P."/>
            <person name="Meyers B.C."/>
            <person name="Huo N."/>
            <person name="Gu Y.Q."/>
            <person name="Zhou H."/>
            <person name="Devos K.M."/>
            <person name="Bennetzen J.L."/>
            <person name="Unver T."/>
            <person name="Budak H."/>
            <person name="Gulick P.J."/>
            <person name="Galiba G."/>
            <person name="Kalapos B."/>
            <person name="Nelson D.R."/>
            <person name="Li P."/>
            <person name="You F.M."/>
            <person name="Luo M.C."/>
            <person name="Dvorak J."/>
        </authorList>
    </citation>
    <scope>NUCLEOTIDE SEQUENCE [LARGE SCALE GENOMIC DNA]</scope>
    <source>
        <strain evidence="1">cv. AL8/78</strain>
    </source>
</reference>
<dbReference type="PANTHER" id="PTHR12537">
    <property type="entry name" value="RNA BINDING PROTEIN PUMILIO-RELATED"/>
    <property type="match status" value="1"/>
</dbReference>
<dbReference type="Gene3D" id="1.25.10.10">
    <property type="entry name" value="Leucine-rich Repeat Variant"/>
    <property type="match status" value="1"/>
</dbReference>
<dbReference type="Proteomes" id="UP000015105">
    <property type="component" value="Chromosome 1D"/>
</dbReference>